<dbReference type="AlphaFoldDB" id="A0A502MJC5"/>
<name>A0A502MJC5_9MOLU</name>
<proteinExistence type="predicted"/>
<evidence type="ECO:0000313" key="3">
    <source>
        <dbReference type="Proteomes" id="UP000317904"/>
    </source>
</evidence>
<dbReference type="EMBL" id="VFSY01000007">
    <property type="protein sequence ID" value="TPI02810.1"/>
    <property type="molecule type" value="Genomic_DNA"/>
</dbReference>
<dbReference type="Proteomes" id="UP000317904">
    <property type="component" value="Unassembled WGS sequence"/>
</dbReference>
<feature type="coiled-coil region" evidence="1">
    <location>
        <begin position="782"/>
        <end position="809"/>
    </location>
</feature>
<protein>
    <submittedName>
        <fullName evidence="2">Uncharacterized protein</fullName>
    </submittedName>
</protein>
<feature type="coiled-coil region" evidence="1">
    <location>
        <begin position="252"/>
        <end position="314"/>
    </location>
</feature>
<sequence>MATRFLRGGGYYKNSGLANLKQLASEYVTKNFQIGFDNSNENLEKILTQNQKQFNINFYNLITNQELKNLFSLVKDNQQNLNTLNQFLLIFLGIENINTLHENINNELLNNIKEVAKLNETLVNKFLEKFSSFSKKDIKSSTLYKNLITENEQNEVFAILDFIKATNQELSSVLSFKTKNAINSIEDFSSVVQTLKNNLKNNLQLLDNLILVSDKHFTEAKADFESKISNILPNTPLLANTANFSVIADFAVANAQASAAAARDKLQKKVDEVVRYTTLGDDAIWYNYAEETKKNELRAALTNAQQILQNNNSNSEQDYNQKYNSLNTAFGNVSHNKIEEYQKNKIMNDMTNWPATPEQIKELKRTVEVKDIQDKASIIKEMVEGYATVKSQITTIAGLTRLSQTRKKEAVDIIVNYPINPGRRNGAFTLATRRDSFLKNLDKAIEIPEQTRHALEEEINGVKDQVTSSGQMNGLNNRFNIIKRIYQKLNNTPEITSDLKRIYENYIQINNRTALKQLDEGYIPNSIVNLKRIKDADTTLEIKKILSTELISFSSETQWPSIMDEKLPAAELKTALERKADEIENYKQGKDDLLSYANQDILNNLNSNIASIKSKKLSTNLDSLSNYKTLESTINTQYEAIKEPAIVAYQKEKFNKLIDSLNPPFSQNHISKLKEIINKVSTIEQFKQEYANINALKPKAETIKNLDPILENNEKDDLIDKIISLKDNSSEQDNIVSLGNKEVDLLQKLNAKQDYPFLTKDGYKNDVEGLNSLSEVSSLVDKLEKHNKFKELEQKLKEAQEYLAKNSNDLDLIDPKGKATLEEKINLADGVVKQGIDAGTKEIYQQRIDELNVALNSVSNNNLSDALRNKLIQDLNNMQPALTDANRIKLENVIKNPLLKTSQDINAAFEKTKEVKNKIGELNNLNDLSPNALQQAKNEMTNLVLDNGTKKQDLLNLAKAKNDAIKNFDSNYPNLQANKKKSSRCNRSTWLS</sequence>
<comment type="caution">
    <text evidence="2">The sequence shown here is derived from an EMBL/GenBank/DDBJ whole genome shotgun (WGS) entry which is preliminary data.</text>
</comment>
<dbReference type="RefSeq" id="WP_140700866.1">
    <property type="nucleotide sequence ID" value="NZ_VFSY01000007.1"/>
</dbReference>
<reference evidence="2 3" key="1">
    <citation type="submission" date="2019-06" db="EMBL/GenBank/DDBJ databases">
        <title>A comparative genomics study of ostrich specific Mycoplasmas.</title>
        <authorList>
            <person name="Botes A."/>
            <person name="Nel T."/>
        </authorList>
    </citation>
    <scope>NUCLEOTIDE SEQUENCE [LARGE SCALE GENOMIC DNA]</scope>
    <source>
        <strain evidence="2 3">Ms01</strain>
    </source>
</reference>
<gene>
    <name evidence="2" type="ORF">FJM01_00245</name>
</gene>
<evidence type="ECO:0000256" key="1">
    <source>
        <dbReference type="SAM" id="Coils"/>
    </source>
</evidence>
<evidence type="ECO:0000313" key="2">
    <source>
        <dbReference type="EMBL" id="TPI02810.1"/>
    </source>
</evidence>
<keyword evidence="1" id="KW-0175">Coiled coil</keyword>
<organism evidence="2 3">
    <name type="scientific">Mycoplasma struthionis</name>
    <dbReference type="NCBI Taxonomy" id="538220"/>
    <lineage>
        <taxon>Bacteria</taxon>
        <taxon>Bacillati</taxon>
        <taxon>Mycoplasmatota</taxon>
        <taxon>Mollicutes</taxon>
        <taxon>Mycoplasmataceae</taxon>
        <taxon>Mycoplasma</taxon>
    </lineage>
</organism>
<accession>A0A502MJC5</accession>